<keyword evidence="4" id="KW-0812">Transmembrane</keyword>
<feature type="transmembrane region" description="Helical" evidence="4">
    <location>
        <begin position="71"/>
        <end position="91"/>
    </location>
</feature>
<dbReference type="AlphaFoldDB" id="A0A1V6LVI4"/>
<feature type="transmembrane region" description="Helical" evidence="4">
    <location>
        <begin position="157"/>
        <end position="176"/>
    </location>
</feature>
<evidence type="ECO:0000259" key="5">
    <source>
        <dbReference type="PROSITE" id="PS01124"/>
    </source>
</evidence>
<organism evidence="6 7">
    <name type="scientific">Croceivirga radicis</name>
    <dbReference type="NCBI Taxonomy" id="1929488"/>
    <lineage>
        <taxon>Bacteria</taxon>
        <taxon>Pseudomonadati</taxon>
        <taxon>Bacteroidota</taxon>
        <taxon>Flavobacteriia</taxon>
        <taxon>Flavobacteriales</taxon>
        <taxon>Flavobacteriaceae</taxon>
        <taxon>Croceivirga</taxon>
    </lineage>
</organism>
<dbReference type="SUPFAM" id="SSF46689">
    <property type="entry name" value="Homeodomain-like"/>
    <property type="match status" value="1"/>
</dbReference>
<keyword evidence="4" id="KW-1133">Transmembrane helix</keyword>
<feature type="domain" description="HTH araC/xylS-type" evidence="5">
    <location>
        <begin position="232"/>
        <end position="333"/>
    </location>
</feature>
<evidence type="ECO:0000313" key="6">
    <source>
        <dbReference type="EMBL" id="OQD44138.1"/>
    </source>
</evidence>
<evidence type="ECO:0000256" key="4">
    <source>
        <dbReference type="SAM" id="Phobius"/>
    </source>
</evidence>
<protein>
    <recommendedName>
        <fullName evidence="5">HTH araC/xylS-type domain-containing protein</fullName>
    </recommendedName>
</protein>
<dbReference type="PROSITE" id="PS00041">
    <property type="entry name" value="HTH_ARAC_FAMILY_1"/>
    <property type="match status" value="1"/>
</dbReference>
<dbReference type="PROSITE" id="PS01124">
    <property type="entry name" value="HTH_ARAC_FAMILY_2"/>
    <property type="match status" value="1"/>
</dbReference>
<keyword evidence="7" id="KW-1185">Reference proteome</keyword>
<dbReference type="PANTHER" id="PTHR43280">
    <property type="entry name" value="ARAC-FAMILY TRANSCRIPTIONAL REGULATOR"/>
    <property type="match status" value="1"/>
</dbReference>
<keyword evidence="3" id="KW-0804">Transcription</keyword>
<name>A0A1V6LVI4_9FLAO</name>
<dbReference type="GO" id="GO:0003700">
    <property type="term" value="F:DNA-binding transcription factor activity"/>
    <property type="evidence" value="ECO:0007669"/>
    <property type="project" value="InterPro"/>
</dbReference>
<dbReference type="InterPro" id="IPR018060">
    <property type="entry name" value="HTH_AraC"/>
</dbReference>
<keyword evidence="1" id="KW-0805">Transcription regulation</keyword>
<feature type="transmembrane region" description="Helical" evidence="4">
    <location>
        <begin position="6"/>
        <end position="26"/>
    </location>
</feature>
<dbReference type="InterPro" id="IPR018062">
    <property type="entry name" value="HTH_AraC-typ_CS"/>
</dbReference>
<feature type="transmembrane region" description="Helical" evidence="4">
    <location>
        <begin position="182"/>
        <end position="204"/>
    </location>
</feature>
<keyword evidence="4" id="KW-0472">Membrane</keyword>
<evidence type="ECO:0000256" key="1">
    <source>
        <dbReference type="ARBA" id="ARBA00023015"/>
    </source>
</evidence>
<sequence length="341" mass="38647">MDKDSIILILCSLGIAQGLFLCGYLLSLKKGNVLGNQLLSLILIGLILRIGKSILHVYIDLSPWQRNMGLGGILLVGPSLWWYGKMLLLKLKTLPKSAYLHFIPFGLFELFCWLIPNDGQLWAYLTYYAVFVHLAIYIVLAIRILKFGSPLASKVAIRWFRNLVIGVGLIWFFYIGNILGIVPFYIGGALFFSFLVYVFSFLMLKQHTFTLEKYVNTTVDPKEVRLIINKLERLFTTEATYLQPNMNLASVAEQLQVTPRALSQAINEVLHMNFSEYVNSHRINKAKQLLVHPDYAEEKIATIAYDVGFNNPTSFNIAFKAITKITPTQYKKGHIAAVKSS</sequence>
<dbReference type="EMBL" id="MTBC01000001">
    <property type="protein sequence ID" value="OQD44138.1"/>
    <property type="molecule type" value="Genomic_DNA"/>
</dbReference>
<dbReference type="RefSeq" id="WP_080317702.1">
    <property type="nucleotide sequence ID" value="NZ_MTBC01000001.1"/>
</dbReference>
<dbReference type="InterPro" id="IPR009057">
    <property type="entry name" value="Homeodomain-like_sf"/>
</dbReference>
<dbReference type="PANTHER" id="PTHR43280:SF29">
    <property type="entry name" value="ARAC-FAMILY TRANSCRIPTIONAL REGULATOR"/>
    <property type="match status" value="1"/>
</dbReference>
<accession>A0A1V6LVI4</accession>
<dbReference type="Pfam" id="PF12833">
    <property type="entry name" value="HTH_18"/>
    <property type="match status" value="1"/>
</dbReference>
<proteinExistence type="predicted"/>
<dbReference type="GO" id="GO:0043565">
    <property type="term" value="F:sequence-specific DNA binding"/>
    <property type="evidence" value="ECO:0007669"/>
    <property type="project" value="InterPro"/>
</dbReference>
<evidence type="ECO:0000256" key="2">
    <source>
        <dbReference type="ARBA" id="ARBA00023125"/>
    </source>
</evidence>
<dbReference type="Gene3D" id="1.10.10.60">
    <property type="entry name" value="Homeodomain-like"/>
    <property type="match status" value="2"/>
</dbReference>
<keyword evidence="2" id="KW-0238">DNA-binding</keyword>
<evidence type="ECO:0000313" key="7">
    <source>
        <dbReference type="Proteomes" id="UP000191680"/>
    </source>
</evidence>
<dbReference type="Proteomes" id="UP000191680">
    <property type="component" value="Unassembled WGS sequence"/>
</dbReference>
<dbReference type="SMART" id="SM00342">
    <property type="entry name" value="HTH_ARAC"/>
    <property type="match status" value="1"/>
</dbReference>
<comment type="caution">
    <text evidence="6">The sequence shown here is derived from an EMBL/GenBank/DDBJ whole genome shotgun (WGS) entry which is preliminary data.</text>
</comment>
<feature type="transmembrane region" description="Helical" evidence="4">
    <location>
        <begin position="98"/>
        <end position="116"/>
    </location>
</feature>
<gene>
    <name evidence="6" type="ORF">BUL40_00875</name>
</gene>
<reference evidence="6 7" key="1">
    <citation type="submission" date="2016-12" db="EMBL/GenBank/DDBJ databases">
        <authorList>
            <person name="Song W.-J."/>
            <person name="Kurnit D.M."/>
        </authorList>
    </citation>
    <scope>NUCLEOTIDE SEQUENCE [LARGE SCALE GENOMIC DNA]</scope>
    <source>
        <strain evidence="6 7">HSG9</strain>
    </source>
</reference>
<evidence type="ECO:0000256" key="3">
    <source>
        <dbReference type="ARBA" id="ARBA00023163"/>
    </source>
</evidence>
<dbReference type="OrthoDB" id="6283866at2"/>
<feature type="transmembrane region" description="Helical" evidence="4">
    <location>
        <begin position="122"/>
        <end position="145"/>
    </location>
</feature>
<feature type="transmembrane region" description="Helical" evidence="4">
    <location>
        <begin position="38"/>
        <end position="59"/>
    </location>
</feature>